<dbReference type="InterPro" id="IPR019786">
    <property type="entry name" value="Zinc_finger_PHD-type_CS"/>
</dbReference>
<feature type="compositionally biased region" description="Low complexity" evidence="4">
    <location>
        <begin position="186"/>
        <end position="198"/>
    </location>
</feature>
<feature type="region of interest" description="Disordered" evidence="4">
    <location>
        <begin position="489"/>
        <end position="512"/>
    </location>
</feature>
<feature type="compositionally biased region" description="Basic and acidic residues" evidence="4">
    <location>
        <begin position="426"/>
        <end position="438"/>
    </location>
</feature>
<feature type="compositionally biased region" description="Polar residues" evidence="4">
    <location>
        <begin position="405"/>
        <end position="424"/>
    </location>
</feature>
<feature type="compositionally biased region" description="Polar residues" evidence="4">
    <location>
        <begin position="581"/>
        <end position="594"/>
    </location>
</feature>
<evidence type="ECO:0000256" key="4">
    <source>
        <dbReference type="SAM" id="MobiDB-lite"/>
    </source>
</evidence>
<dbReference type="GO" id="GO:0008270">
    <property type="term" value="F:zinc ion binding"/>
    <property type="evidence" value="ECO:0007669"/>
    <property type="project" value="UniProtKB-KW"/>
</dbReference>
<accession>A0A7U2HY47</accession>
<dbReference type="InterPro" id="IPR013083">
    <property type="entry name" value="Znf_RING/FYVE/PHD"/>
</dbReference>
<dbReference type="OrthoDB" id="436852at2759"/>
<feature type="non-terminal residue" evidence="6">
    <location>
        <position position="1"/>
    </location>
</feature>
<dbReference type="Pfam" id="PF20826">
    <property type="entry name" value="PHD_5"/>
    <property type="match status" value="1"/>
</dbReference>
<feature type="compositionally biased region" description="Acidic residues" evidence="4">
    <location>
        <begin position="562"/>
        <end position="575"/>
    </location>
</feature>
<evidence type="ECO:0000313" key="7">
    <source>
        <dbReference type="Proteomes" id="UP000663193"/>
    </source>
</evidence>
<keyword evidence="3" id="KW-0862">Zinc</keyword>
<dbReference type="Proteomes" id="UP000663193">
    <property type="component" value="Chromosome 2"/>
</dbReference>
<evidence type="ECO:0000313" key="6">
    <source>
        <dbReference type="EMBL" id="QRC92322.1"/>
    </source>
</evidence>
<feature type="region of interest" description="Disordered" evidence="4">
    <location>
        <begin position="183"/>
        <end position="248"/>
    </location>
</feature>
<reference evidence="7" key="1">
    <citation type="journal article" date="2021" name="BMC Genomics">
        <title>Chromosome-level genome assembly and manually-curated proteome of model necrotroph Parastagonospora nodorum Sn15 reveals a genome-wide trove of candidate effector homologs, and redundancy of virulence-related functions within an accessory chromosome.</title>
        <authorList>
            <person name="Bertazzoni S."/>
            <person name="Jones D.A.B."/>
            <person name="Phan H.T."/>
            <person name="Tan K.-C."/>
            <person name="Hane J.K."/>
        </authorList>
    </citation>
    <scope>NUCLEOTIDE SEQUENCE [LARGE SCALE GENOMIC DNA]</scope>
    <source>
        <strain evidence="7">SN15 / ATCC MYA-4574 / FGSC 10173)</strain>
    </source>
</reference>
<evidence type="ECO:0000259" key="5">
    <source>
        <dbReference type="SMART" id="SM00249"/>
    </source>
</evidence>
<dbReference type="PROSITE" id="PS01359">
    <property type="entry name" value="ZF_PHD_1"/>
    <property type="match status" value="1"/>
</dbReference>
<evidence type="ECO:0000256" key="2">
    <source>
        <dbReference type="ARBA" id="ARBA00022771"/>
    </source>
</evidence>
<keyword evidence="7" id="KW-1185">Reference proteome</keyword>
<name>A0A7U2HY47_PHANO</name>
<dbReference type="VEuPathDB" id="FungiDB:JI435_024530"/>
<feature type="compositionally biased region" description="Polar residues" evidence="4">
    <location>
        <begin position="131"/>
        <end position="155"/>
    </location>
</feature>
<feature type="compositionally biased region" description="Low complexity" evidence="4">
    <location>
        <begin position="445"/>
        <end position="458"/>
    </location>
</feature>
<feature type="region of interest" description="Disordered" evidence="4">
    <location>
        <begin position="404"/>
        <end position="472"/>
    </location>
</feature>
<keyword evidence="2" id="KW-0863">Zinc-finger</keyword>
<gene>
    <name evidence="6" type="ORF">JI435_024530</name>
</gene>
<organism evidence="6 7">
    <name type="scientific">Phaeosphaeria nodorum (strain SN15 / ATCC MYA-4574 / FGSC 10173)</name>
    <name type="common">Glume blotch fungus</name>
    <name type="synonym">Parastagonospora nodorum</name>
    <dbReference type="NCBI Taxonomy" id="321614"/>
    <lineage>
        <taxon>Eukaryota</taxon>
        <taxon>Fungi</taxon>
        <taxon>Dikarya</taxon>
        <taxon>Ascomycota</taxon>
        <taxon>Pezizomycotina</taxon>
        <taxon>Dothideomycetes</taxon>
        <taxon>Pleosporomycetidae</taxon>
        <taxon>Pleosporales</taxon>
        <taxon>Pleosporineae</taxon>
        <taxon>Phaeosphaeriaceae</taxon>
        <taxon>Parastagonospora</taxon>
    </lineage>
</organism>
<dbReference type="InterPro" id="IPR011011">
    <property type="entry name" value="Znf_FYVE_PHD"/>
</dbReference>
<keyword evidence="1" id="KW-0479">Metal-binding</keyword>
<dbReference type="EMBL" id="CP069024">
    <property type="protein sequence ID" value="QRC92322.1"/>
    <property type="molecule type" value="Genomic_DNA"/>
</dbReference>
<evidence type="ECO:0000256" key="3">
    <source>
        <dbReference type="ARBA" id="ARBA00022833"/>
    </source>
</evidence>
<dbReference type="Gene3D" id="3.30.40.10">
    <property type="entry name" value="Zinc/RING finger domain, C3HC4 (zinc finger)"/>
    <property type="match status" value="1"/>
</dbReference>
<feature type="region of interest" description="Disordered" evidence="4">
    <location>
        <begin position="524"/>
        <end position="628"/>
    </location>
</feature>
<feature type="region of interest" description="Disordered" evidence="4">
    <location>
        <begin position="131"/>
        <end position="162"/>
    </location>
</feature>
<dbReference type="AlphaFoldDB" id="A0A7U2HY47"/>
<evidence type="ECO:0000256" key="1">
    <source>
        <dbReference type="ARBA" id="ARBA00022723"/>
    </source>
</evidence>
<dbReference type="SMART" id="SM00249">
    <property type="entry name" value="PHD"/>
    <property type="match status" value="1"/>
</dbReference>
<feature type="domain" description="Zinc finger PHD-type" evidence="5">
    <location>
        <begin position="757"/>
        <end position="801"/>
    </location>
</feature>
<dbReference type="SUPFAM" id="SSF57903">
    <property type="entry name" value="FYVE/PHD zinc finger"/>
    <property type="match status" value="1"/>
</dbReference>
<feature type="compositionally biased region" description="Polar residues" evidence="4">
    <location>
        <begin position="92"/>
        <end position="109"/>
    </location>
</feature>
<dbReference type="InterPro" id="IPR001965">
    <property type="entry name" value="Znf_PHD"/>
</dbReference>
<sequence length="830" mass="90734">VQFAPLSLCSFSASRPRPHCPNLIQTRRLDGEVSATPRCLHQRPPLESLASLDSARRTSLQNSSLHGVRACTLDDMTLDQHMYGSTDWHLPSPSSTPKSVTFPESSLKTPKTEAFPQTHFIDAWATPQINGQHTPAQTPSFTLSTPIDRPSSSYSLKPHTPEDPEFHVNHFVPNNLPLPPVEVSRRLSSSPDPSLVRRAGVGPGASQFGRPRPVTMDFSHMQTPPPTRDANSRRRLQQSGGNDFATPATVIHRTPNQMPTAEGLFNQTPFGFTNVPFSPSMMPFSNTAPMSAPPMPQSRLFWDQPNDGSHMDVDMGMSVDPFGPTPHKVEQNFDWQSFSTPARPQMNSMTFQSPHHGMSSPGPATSFASSMGGPSFSQSNSFVPNSASVDPNMLFSFSGPDMTASFGQMPQQTMQDALSRQPYETQAREAQQEKETAKKARSLHSRSNTNSSSGSIENARPGLQRSNTDSGIRKNKASLNESRALVAAGATIPRRSSPLKRQGGAGALGSIPEIRRPRTRLIIDETGRARTETIPIEDNGDTPRAVPRASQKDVRRQYPGLWDEDDTESDDEDEAPAVLSRNASFNIPQPQQQRRTSKHARSDSGALALERSNSFKMPRPASRTSSAAFDQASFETVRPVRNAAHNAYRSSSMMELHSTSEGIKESEDQQMPDSPGDALGALKKVVAGRQQRAERASQNTLKAHNQRWAQASADMVNIVPPHSQYDPFSNSFQASPLTDAIATPSTGRSSISSESTRCVCNGMDDGKPMIQCESCNKWLHMICCGLNGGNLPPVYVCVFCTGQTPVARGGRIRGPAVFDSPLTHKSMYRR</sequence>
<proteinExistence type="predicted"/>
<feature type="region of interest" description="Disordered" evidence="4">
    <location>
        <begin position="88"/>
        <end position="110"/>
    </location>
</feature>
<protein>
    <recommendedName>
        <fullName evidence="5">Zinc finger PHD-type domain-containing protein</fullName>
    </recommendedName>
</protein>
<feature type="region of interest" description="Disordered" evidence="4">
    <location>
        <begin position="352"/>
        <end position="383"/>
    </location>
</feature>